<evidence type="ECO:0000256" key="4">
    <source>
        <dbReference type="ARBA" id="ARBA00022490"/>
    </source>
</evidence>
<dbReference type="GO" id="GO:0005737">
    <property type="term" value="C:cytoplasm"/>
    <property type="evidence" value="ECO:0007669"/>
    <property type="project" value="UniProtKB-SubCell"/>
</dbReference>
<reference evidence="11 12" key="1">
    <citation type="journal article" date="2011" name="J. Bacteriol.">
        <title>Genome Sequence of Mycoplasma putrefaciens Type Strain KS1.</title>
        <authorList>
            <person name="Calcutt M.J."/>
            <person name="Foecking M.F."/>
        </authorList>
    </citation>
    <scope>NUCLEOTIDE SEQUENCE [LARGE SCALE GENOMIC DNA]</scope>
    <source>
        <strain evidence="12">ATCC 15718 / NCTC 10155 / C30 KS-1 / KS-1</strain>
    </source>
</reference>
<keyword evidence="5" id="KW-0819">tRNA processing</keyword>
<proteinExistence type="inferred from homology"/>
<dbReference type="Gene3D" id="3.40.50.300">
    <property type="entry name" value="P-loop containing nucleotide triphosphate hydrolases"/>
    <property type="match status" value="1"/>
</dbReference>
<dbReference type="RefSeq" id="WP_014035299.1">
    <property type="nucleotide sequence ID" value="NC_015946.1"/>
</dbReference>
<comment type="subcellular location">
    <subcellularLocation>
        <location evidence="1">Cytoplasm</location>
    </subcellularLocation>
</comment>
<keyword evidence="7" id="KW-0547">Nucleotide-binding</keyword>
<comment type="similarity">
    <text evidence="2">Belongs to the TsaE family.</text>
</comment>
<dbReference type="NCBIfam" id="TIGR00150">
    <property type="entry name" value="T6A_YjeE"/>
    <property type="match status" value="1"/>
</dbReference>
<evidence type="ECO:0000256" key="9">
    <source>
        <dbReference type="ARBA" id="ARBA00022842"/>
    </source>
</evidence>
<accession>A0A7U4E9I2</accession>
<evidence type="ECO:0000256" key="2">
    <source>
        <dbReference type="ARBA" id="ARBA00007599"/>
    </source>
</evidence>
<evidence type="ECO:0000256" key="5">
    <source>
        <dbReference type="ARBA" id="ARBA00022694"/>
    </source>
</evidence>
<evidence type="ECO:0000256" key="3">
    <source>
        <dbReference type="ARBA" id="ARBA00019010"/>
    </source>
</evidence>
<dbReference type="PANTHER" id="PTHR33540">
    <property type="entry name" value="TRNA THREONYLCARBAMOYLADENOSINE BIOSYNTHESIS PROTEIN TSAE"/>
    <property type="match status" value="1"/>
</dbReference>
<dbReference type="Pfam" id="PF02367">
    <property type="entry name" value="TsaE"/>
    <property type="match status" value="1"/>
</dbReference>
<gene>
    <name evidence="11" type="ordered locus">MPUT_0590</name>
</gene>
<dbReference type="SUPFAM" id="SSF52540">
    <property type="entry name" value="P-loop containing nucleoside triphosphate hydrolases"/>
    <property type="match status" value="1"/>
</dbReference>
<evidence type="ECO:0000256" key="10">
    <source>
        <dbReference type="ARBA" id="ARBA00032441"/>
    </source>
</evidence>
<sequence length="139" mass="16015">MKEIYINNLQDTNNLATKIAKQIKNSQLPFYLLLNGGLGSGKTAFTKSLLKELGVKENISSPTFVILNQYQTNDFKINHVDAYRLNNDSEIDMYLDEFDNSINIIEWYENLSLDFSNTNKITITIKIIDENKRIFILGE</sequence>
<evidence type="ECO:0000313" key="11">
    <source>
        <dbReference type="EMBL" id="AEM68944.1"/>
    </source>
</evidence>
<dbReference type="KEGG" id="mpf:MPUT_0590"/>
<dbReference type="EMBL" id="CP003021">
    <property type="protein sequence ID" value="AEM68944.1"/>
    <property type="molecule type" value="Genomic_DNA"/>
</dbReference>
<dbReference type="GO" id="GO:0046872">
    <property type="term" value="F:metal ion binding"/>
    <property type="evidence" value="ECO:0007669"/>
    <property type="project" value="UniProtKB-KW"/>
</dbReference>
<keyword evidence="4" id="KW-0963">Cytoplasm</keyword>
<dbReference type="AlphaFoldDB" id="A0A7U4E9I2"/>
<dbReference type="GO" id="GO:0002949">
    <property type="term" value="P:tRNA threonylcarbamoyladenosine modification"/>
    <property type="evidence" value="ECO:0007669"/>
    <property type="project" value="InterPro"/>
</dbReference>
<evidence type="ECO:0000256" key="6">
    <source>
        <dbReference type="ARBA" id="ARBA00022723"/>
    </source>
</evidence>
<organism evidence="11 12">
    <name type="scientific">Mycoplasma putrefaciens (strain ATCC 15718 / NCTC 10155 / C30 KS-1 / KS-1)</name>
    <dbReference type="NCBI Taxonomy" id="743965"/>
    <lineage>
        <taxon>Bacteria</taxon>
        <taxon>Bacillati</taxon>
        <taxon>Mycoplasmatota</taxon>
        <taxon>Mollicutes</taxon>
        <taxon>Mycoplasmataceae</taxon>
        <taxon>Mycoplasma</taxon>
    </lineage>
</organism>
<evidence type="ECO:0000256" key="7">
    <source>
        <dbReference type="ARBA" id="ARBA00022741"/>
    </source>
</evidence>
<evidence type="ECO:0000256" key="1">
    <source>
        <dbReference type="ARBA" id="ARBA00004496"/>
    </source>
</evidence>
<keyword evidence="9" id="KW-0460">Magnesium</keyword>
<name>A0A7U4E9I2_MYCPK</name>
<protein>
    <recommendedName>
        <fullName evidence="3">tRNA threonylcarbamoyladenosine biosynthesis protein TsaE</fullName>
    </recommendedName>
    <alternativeName>
        <fullName evidence="10">t(6)A37 threonylcarbamoyladenosine biosynthesis protein TsaE</fullName>
    </alternativeName>
</protein>
<dbReference type="PANTHER" id="PTHR33540:SF2">
    <property type="entry name" value="TRNA THREONYLCARBAMOYLADENOSINE BIOSYNTHESIS PROTEIN TSAE"/>
    <property type="match status" value="1"/>
</dbReference>
<keyword evidence="6" id="KW-0479">Metal-binding</keyword>
<dbReference type="InterPro" id="IPR027417">
    <property type="entry name" value="P-loop_NTPase"/>
</dbReference>
<evidence type="ECO:0000313" key="12">
    <source>
        <dbReference type="Proteomes" id="UP000008907"/>
    </source>
</evidence>
<dbReference type="Proteomes" id="UP000008907">
    <property type="component" value="Chromosome"/>
</dbReference>
<dbReference type="InterPro" id="IPR003442">
    <property type="entry name" value="T6A_TsaE"/>
</dbReference>
<dbReference type="GO" id="GO:0005524">
    <property type="term" value="F:ATP binding"/>
    <property type="evidence" value="ECO:0007669"/>
    <property type="project" value="UniProtKB-KW"/>
</dbReference>
<keyword evidence="8" id="KW-0067">ATP-binding</keyword>
<evidence type="ECO:0000256" key="8">
    <source>
        <dbReference type="ARBA" id="ARBA00022840"/>
    </source>
</evidence>